<dbReference type="PANTHER" id="PTHR11133">
    <property type="entry name" value="SACCHAROPINE DEHYDROGENASE"/>
    <property type="match status" value="1"/>
</dbReference>
<keyword evidence="1" id="KW-0521">NADP</keyword>
<evidence type="ECO:0000259" key="4">
    <source>
        <dbReference type="Pfam" id="PF03435"/>
    </source>
</evidence>
<dbReference type="InterPro" id="IPR036291">
    <property type="entry name" value="NAD(P)-bd_dom_sf"/>
</dbReference>
<dbReference type="InterPro" id="IPR005097">
    <property type="entry name" value="Sacchrp_dh_NADP-bd"/>
</dbReference>
<dbReference type="FunFam" id="3.40.50.720:FF:000072">
    <property type="entry name" value="Saccharopine dehydrogenase [NADP(+), L-glutamate-forming]"/>
    <property type="match status" value="1"/>
</dbReference>
<dbReference type="SUPFAM" id="SSF55347">
    <property type="entry name" value="Glyceraldehyde-3-phosphate dehydrogenase-like, C-terminal domain"/>
    <property type="match status" value="1"/>
</dbReference>
<evidence type="ECO:0000259" key="5">
    <source>
        <dbReference type="Pfam" id="PF16653"/>
    </source>
</evidence>
<dbReference type="Pfam" id="PF03435">
    <property type="entry name" value="Sacchrp_dh_NADP"/>
    <property type="match status" value="1"/>
</dbReference>
<evidence type="ECO:0000256" key="2">
    <source>
        <dbReference type="ARBA" id="ARBA00023002"/>
    </source>
</evidence>
<dbReference type="PANTHER" id="PTHR11133:SF22">
    <property type="entry name" value="ALPHA-AMINOADIPIC SEMIALDEHYDE SYNTHASE, MITOCHONDRIAL"/>
    <property type="match status" value="1"/>
</dbReference>
<dbReference type="Gene3D" id="3.40.50.720">
    <property type="entry name" value="NAD(P)-binding Rossmann-like Domain"/>
    <property type="match status" value="1"/>
</dbReference>
<evidence type="ECO:0000256" key="3">
    <source>
        <dbReference type="ARBA" id="ARBA00023154"/>
    </source>
</evidence>
<dbReference type="InterPro" id="IPR051168">
    <property type="entry name" value="AASS"/>
</dbReference>
<dbReference type="SUPFAM" id="SSF51735">
    <property type="entry name" value="NAD(P)-binding Rossmann-fold domains"/>
    <property type="match status" value="1"/>
</dbReference>
<dbReference type="Pfam" id="PF16653">
    <property type="entry name" value="Sacchrp_dh_C"/>
    <property type="match status" value="1"/>
</dbReference>
<comment type="caution">
    <text evidence="6">The sequence shown here is derived from an EMBL/GenBank/DDBJ whole genome shotgun (WGS) entry which is preliminary data.</text>
</comment>
<dbReference type="GO" id="GO:0005737">
    <property type="term" value="C:cytoplasm"/>
    <property type="evidence" value="ECO:0007669"/>
    <property type="project" value="TreeGrafter"/>
</dbReference>
<dbReference type="GO" id="GO:0004753">
    <property type="term" value="F:saccharopine dehydrogenase activity"/>
    <property type="evidence" value="ECO:0007669"/>
    <property type="project" value="TreeGrafter"/>
</dbReference>
<dbReference type="FunFam" id="1.10.1870.10:FF:000002">
    <property type="entry name" value="Saccharopine dehydrogenase Lys9"/>
    <property type="match status" value="1"/>
</dbReference>
<gene>
    <name evidence="6" type="primary">LYS3</name>
    <name evidence="6" type="ORF">IMSHALPRED_010634</name>
</gene>
<organism evidence="6 7">
    <name type="scientific">Imshaugia aleurites</name>
    <dbReference type="NCBI Taxonomy" id="172621"/>
    <lineage>
        <taxon>Eukaryota</taxon>
        <taxon>Fungi</taxon>
        <taxon>Dikarya</taxon>
        <taxon>Ascomycota</taxon>
        <taxon>Pezizomycotina</taxon>
        <taxon>Lecanoromycetes</taxon>
        <taxon>OSLEUM clade</taxon>
        <taxon>Lecanoromycetidae</taxon>
        <taxon>Lecanorales</taxon>
        <taxon>Lecanorineae</taxon>
        <taxon>Parmeliaceae</taxon>
        <taxon>Imshaugia</taxon>
    </lineage>
</organism>
<keyword evidence="2" id="KW-0560">Oxidoreductase</keyword>
<dbReference type="AlphaFoldDB" id="A0A8H3F025"/>
<accession>A0A8H3F025</accession>
<evidence type="ECO:0000256" key="1">
    <source>
        <dbReference type="ARBA" id="ARBA00022857"/>
    </source>
</evidence>
<keyword evidence="3" id="KW-0028">Amino-acid biosynthesis</keyword>
<proteinExistence type="predicted"/>
<keyword evidence="3" id="KW-0457">Lysine biosynthesis</keyword>
<evidence type="ECO:0000313" key="6">
    <source>
        <dbReference type="EMBL" id="CAF9911916.1"/>
    </source>
</evidence>
<dbReference type="Gene3D" id="1.10.1870.10">
    <property type="entry name" value="Domain 3, Saccharopine reductase"/>
    <property type="match status" value="1"/>
</dbReference>
<protein>
    <submittedName>
        <fullName evidence="6">Saccharopine dehydrogenase [NADP(+), L-glutamate-forming]</fullName>
    </submittedName>
</protein>
<evidence type="ECO:0000313" key="7">
    <source>
        <dbReference type="Proteomes" id="UP000664534"/>
    </source>
</evidence>
<dbReference type="InterPro" id="IPR032095">
    <property type="entry name" value="Sacchrp_dh-like_C"/>
</dbReference>
<feature type="domain" description="Saccharopine dehydrogenase NADP binding" evidence="4">
    <location>
        <begin position="16"/>
        <end position="129"/>
    </location>
</feature>
<dbReference type="EMBL" id="CAJPDT010000009">
    <property type="protein sequence ID" value="CAF9911916.1"/>
    <property type="molecule type" value="Genomic_DNA"/>
</dbReference>
<dbReference type="Gene3D" id="3.30.360.10">
    <property type="entry name" value="Dihydrodipicolinate Reductase, domain 2"/>
    <property type="match status" value="1"/>
</dbReference>
<reference evidence="6" key="1">
    <citation type="submission" date="2021-03" db="EMBL/GenBank/DDBJ databases">
        <authorList>
            <person name="Tagirdzhanova G."/>
        </authorList>
    </citation>
    <scope>NUCLEOTIDE SEQUENCE</scope>
</reference>
<dbReference type="OrthoDB" id="10059875at2759"/>
<keyword evidence="7" id="KW-1185">Reference proteome</keyword>
<sequence>MQKLFGAKSGSSKKALLLGAGFVVKPTLTLLSDKGVEVTVGCRTLESAKNLCKDVKGAKPISLDVEDSEALDAEIGKVDVAISLIPYTYHAVVIKSAIRKKVNVVTTSYISPSMQELEKEIDEAGITVMNEIGLDPGIDHLYAIKTIDEVHKSGGKIAGFLSYCGGRYKFSWSARGMLLALGNTAKFYEAGSVKEIPGKDLMASARPYSTGFTGFAFVAYPNRDSTPFREKYSIPEAQTITRGTLRYEGFPEFIRVLVNMGFLSQETHDFLKTSSSPLPWKEATAKILNSSSSSEQDLTWAISSKASFKDTDEKHRILAGLRWIGLFSEEAINPRSTPLDTLCATLEKKMAYEEGERDLVFLQHRFEIEHADGKHETRTSTLCEYGDPKGYSAMAKLVGIPCGVAVMQVLEGKLPKGLLAPYTPEICDPLREELRGWGIEMVEKTVA</sequence>
<dbReference type="GO" id="GO:0019878">
    <property type="term" value="P:lysine biosynthetic process via aminoadipic acid"/>
    <property type="evidence" value="ECO:0007669"/>
    <property type="project" value="TreeGrafter"/>
</dbReference>
<name>A0A8H3F025_9LECA</name>
<dbReference type="Proteomes" id="UP000664534">
    <property type="component" value="Unassembled WGS sequence"/>
</dbReference>
<feature type="domain" description="Saccharopine dehydrogenase-like C-terminal" evidence="5">
    <location>
        <begin position="133"/>
        <end position="439"/>
    </location>
</feature>